<dbReference type="PROSITE" id="PS00131">
    <property type="entry name" value="CARBOXYPEPT_SER_SER"/>
    <property type="match status" value="1"/>
</dbReference>
<evidence type="ECO:0000256" key="2">
    <source>
        <dbReference type="ARBA" id="ARBA00022645"/>
    </source>
</evidence>
<evidence type="ECO:0000256" key="1">
    <source>
        <dbReference type="ARBA" id="ARBA00009431"/>
    </source>
</evidence>
<feature type="compositionally biased region" description="Polar residues" evidence="7">
    <location>
        <begin position="925"/>
        <end position="944"/>
    </location>
</feature>
<reference evidence="8" key="1">
    <citation type="journal article" date="2020" name="Stud. Mycol.">
        <title>101 Dothideomycetes genomes: a test case for predicting lifestyles and emergence of pathogens.</title>
        <authorList>
            <person name="Haridas S."/>
            <person name="Albert R."/>
            <person name="Binder M."/>
            <person name="Bloem J."/>
            <person name="Labutti K."/>
            <person name="Salamov A."/>
            <person name="Andreopoulos B."/>
            <person name="Baker S."/>
            <person name="Barry K."/>
            <person name="Bills G."/>
            <person name="Bluhm B."/>
            <person name="Cannon C."/>
            <person name="Castanera R."/>
            <person name="Culley D."/>
            <person name="Daum C."/>
            <person name="Ezra D."/>
            <person name="Gonzalez J."/>
            <person name="Henrissat B."/>
            <person name="Kuo A."/>
            <person name="Liang C."/>
            <person name="Lipzen A."/>
            <person name="Lutzoni F."/>
            <person name="Magnuson J."/>
            <person name="Mondo S."/>
            <person name="Nolan M."/>
            <person name="Ohm R."/>
            <person name="Pangilinan J."/>
            <person name="Park H.-J."/>
            <person name="Ramirez L."/>
            <person name="Alfaro M."/>
            <person name="Sun H."/>
            <person name="Tritt A."/>
            <person name="Yoshinaga Y."/>
            <person name="Zwiers L.-H."/>
            <person name="Turgeon B."/>
            <person name="Goodwin S."/>
            <person name="Spatafora J."/>
            <person name="Crous P."/>
            <person name="Grigoriev I."/>
        </authorList>
    </citation>
    <scope>NUCLEOTIDE SEQUENCE</scope>
    <source>
        <strain evidence="8">CBS 110217</strain>
    </source>
</reference>
<dbReference type="EMBL" id="ML978154">
    <property type="protein sequence ID" value="KAF2036710.1"/>
    <property type="molecule type" value="Genomic_DNA"/>
</dbReference>
<dbReference type="InterPro" id="IPR001563">
    <property type="entry name" value="Peptidase_S10"/>
</dbReference>
<keyword evidence="3 6" id="KW-0645">Protease</keyword>
<comment type="caution">
    <text evidence="8">The sequence shown here is derived from an EMBL/GenBank/DDBJ whole genome shotgun (WGS) entry which is preliminary data.</text>
</comment>
<name>A0A9P4HNF6_9PLEO</name>
<dbReference type="EC" id="3.4.16.-" evidence="6"/>
<dbReference type="PANTHER" id="PTHR11802">
    <property type="entry name" value="SERINE PROTEASE FAMILY S10 SERINE CARBOXYPEPTIDASE"/>
    <property type="match status" value="1"/>
</dbReference>
<comment type="similarity">
    <text evidence="1 6">Belongs to the peptidase S10 family.</text>
</comment>
<organism evidence="8 9">
    <name type="scientific">Setomelanomma holmii</name>
    <dbReference type="NCBI Taxonomy" id="210430"/>
    <lineage>
        <taxon>Eukaryota</taxon>
        <taxon>Fungi</taxon>
        <taxon>Dikarya</taxon>
        <taxon>Ascomycota</taxon>
        <taxon>Pezizomycotina</taxon>
        <taxon>Dothideomycetes</taxon>
        <taxon>Pleosporomycetidae</taxon>
        <taxon>Pleosporales</taxon>
        <taxon>Pleosporineae</taxon>
        <taxon>Phaeosphaeriaceae</taxon>
        <taxon>Setomelanomma</taxon>
    </lineage>
</organism>
<evidence type="ECO:0000256" key="7">
    <source>
        <dbReference type="SAM" id="MobiDB-lite"/>
    </source>
</evidence>
<evidence type="ECO:0000313" key="8">
    <source>
        <dbReference type="EMBL" id="KAF2036710.1"/>
    </source>
</evidence>
<evidence type="ECO:0000256" key="5">
    <source>
        <dbReference type="ARBA" id="ARBA00023180"/>
    </source>
</evidence>
<dbReference type="Gene3D" id="3.40.50.1820">
    <property type="entry name" value="alpha/beta hydrolase"/>
    <property type="match status" value="1"/>
</dbReference>
<proteinExistence type="inferred from homology"/>
<dbReference type="GO" id="GO:0006508">
    <property type="term" value="P:proteolysis"/>
    <property type="evidence" value="ECO:0007669"/>
    <property type="project" value="UniProtKB-KW"/>
</dbReference>
<dbReference type="InterPro" id="IPR033124">
    <property type="entry name" value="Ser_caboxypep_his_AS"/>
</dbReference>
<dbReference type="InterPro" id="IPR018202">
    <property type="entry name" value="Ser_caboxypep_ser_AS"/>
</dbReference>
<evidence type="ECO:0000313" key="9">
    <source>
        <dbReference type="Proteomes" id="UP000799777"/>
    </source>
</evidence>
<sequence>MPGPSLLALPLELRELIYQFLFSSYTVRHGFKHVSIPSSTEETSNRIAILLSCRQIFAEAWRHLPLNCTLHFRGTENLLETLLSVDQSIVTRIRHVRVRAFPFPLYASGRADYYPTYYVANAFSLLPGLCLDTLVVEDCWHGFGMGDGWRDVVTYFDIEALLKSDGWRELTYITPCTDFLASGYDHRRKRLKQPENWDALVKERDGEESGAEVQMMIVPFKQDKATGDEKTEDGRIMQPWTAVPGHEVIENWRVAAPDQSLKGEVRIVARRGKRARAIQLGLSEKRSWKELKGKAAGGTQLSPIVASSLLLAACAGAQQFPLPVTYDTIIQSPINSNITISYKRPTSEICATAFDTQKQYSGYVNLPPFTLAPFQQNYSINTFFWFFESRVHPETAPLTIWLNGGPGSSSMIGLFQEMGPCELIQLPNGTYTTQPRIWGWDRSSNLLFIDQPTQTGFSYDERVNASIDLGKDYPFMLDSREALEELPTSTPSWRYLNGTFSSGRWSNTQDTTSIAARACWHFLQGWLSAFPLYNPGIRPNATTVEPAGVNLFAESYGGIYGPTFADFFENQNDRRGAGFLPRETLEVRLDSVGIVNGILDVLTASIAVANFTRSNTYGIAAADLLTYQNAISAINSERGCRALVTQCRHESSVTDPEGTGIDKQTNVLCSDALDACNQAGNIVYAKTDRSPYDVRFSSRFGTAAIQEYLNDERVMQSIGSPVNFTQTSMAVFQAFSESGDAIRGTQLGSLAELLARGIRVALIYGDADIICNWYGGQNASLELARLVPGYSSKFPSAGYADIVVNASYVGGHVRQYGNLSFSRIFDAGHLVPFYQPETAFTVFSRTIQGDDISMGRNIDLSNYKSEGTQDSASRTNRVPVEPALFCWIRDMSTCTEAERMAIDQGQGTVRNGIWVPTVVPDRPESSSSMTSRDHPSTTPTSSVQLTGVFTATAIPAPKVTSGAAAARRPPFRLPRRAVLSPEQQNKQRKAASLRQRGFTWGLAFAGGLLL</sequence>
<feature type="region of interest" description="Disordered" evidence="7">
    <location>
        <begin position="916"/>
        <end position="944"/>
    </location>
</feature>
<evidence type="ECO:0000256" key="3">
    <source>
        <dbReference type="ARBA" id="ARBA00022670"/>
    </source>
</evidence>
<dbReference type="SUPFAM" id="SSF53474">
    <property type="entry name" value="alpha/beta-Hydrolases"/>
    <property type="match status" value="1"/>
</dbReference>
<keyword evidence="4 6" id="KW-0378">Hydrolase</keyword>
<keyword evidence="2 6" id="KW-0121">Carboxypeptidase</keyword>
<feature type="region of interest" description="Disordered" evidence="7">
    <location>
        <begin position="960"/>
        <end position="992"/>
    </location>
</feature>
<dbReference type="InterPro" id="IPR029058">
    <property type="entry name" value="AB_hydrolase_fold"/>
</dbReference>
<accession>A0A9P4HNF6</accession>
<keyword evidence="5" id="KW-0325">Glycoprotein</keyword>
<protein>
    <recommendedName>
        <fullName evidence="6">Carboxypeptidase</fullName>
        <ecNumber evidence="6">3.4.16.-</ecNumber>
    </recommendedName>
</protein>
<dbReference type="AlphaFoldDB" id="A0A9P4HNF6"/>
<evidence type="ECO:0000256" key="4">
    <source>
        <dbReference type="ARBA" id="ARBA00022801"/>
    </source>
</evidence>
<gene>
    <name evidence="8" type="ORF">EK21DRAFT_51999</name>
</gene>
<dbReference type="Proteomes" id="UP000799777">
    <property type="component" value="Unassembled WGS sequence"/>
</dbReference>
<keyword evidence="9" id="KW-1185">Reference proteome</keyword>
<evidence type="ECO:0000256" key="6">
    <source>
        <dbReference type="RuleBase" id="RU361156"/>
    </source>
</evidence>
<dbReference type="Pfam" id="PF00450">
    <property type="entry name" value="Peptidase_S10"/>
    <property type="match status" value="1"/>
</dbReference>
<dbReference type="GO" id="GO:0004185">
    <property type="term" value="F:serine-type carboxypeptidase activity"/>
    <property type="evidence" value="ECO:0007669"/>
    <property type="project" value="UniProtKB-UniRule"/>
</dbReference>
<dbReference type="GO" id="GO:0000324">
    <property type="term" value="C:fungal-type vacuole"/>
    <property type="evidence" value="ECO:0007669"/>
    <property type="project" value="TreeGrafter"/>
</dbReference>
<dbReference type="OrthoDB" id="443318at2759"/>
<dbReference type="PROSITE" id="PS00560">
    <property type="entry name" value="CARBOXYPEPT_SER_HIS"/>
    <property type="match status" value="1"/>
</dbReference>
<dbReference type="PANTHER" id="PTHR11802:SF404">
    <property type="entry name" value="CARBOXYPEPTIDASE"/>
    <property type="match status" value="1"/>
</dbReference>
<dbReference type="PRINTS" id="PR00724">
    <property type="entry name" value="CRBOXYPTASEC"/>
</dbReference>